<feature type="region of interest" description="Disordered" evidence="2">
    <location>
        <begin position="1855"/>
        <end position="1895"/>
    </location>
</feature>
<feature type="coiled-coil region" evidence="1">
    <location>
        <begin position="1040"/>
        <end position="1152"/>
    </location>
</feature>
<protein>
    <submittedName>
        <fullName evidence="3">Cell wall surface anchor family protein</fullName>
    </submittedName>
</protein>
<dbReference type="PANTHER" id="PTHR23159">
    <property type="entry name" value="CENTROSOMAL PROTEIN 2"/>
    <property type="match status" value="1"/>
</dbReference>
<evidence type="ECO:0000256" key="2">
    <source>
        <dbReference type="SAM" id="MobiDB-lite"/>
    </source>
</evidence>
<proteinExistence type="predicted"/>
<feature type="compositionally biased region" description="Low complexity" evidence="2">
    <location>
        <begin position="1855"/>
        <end position="1866"/>
    </location>
</feature>
<feature type="region of interest" description="Disordered" evidence="2">
    <location>
        <begin position="939"/>
        <end position="960"/>
    </location>
</feature>
<dbReference type="EMBL" id="BJWK01000013">
    <property type="protein sequence ID" value="GEM11114.1"/>
    <property type="molecule type" value="Genomic_DNA"/>
</dbReference>
<comment type="caution">
    <text evidence="3">The sequence shown here is derived from an EMBL/GenBank/DDBJ whole genome shotgun (WGS) entry which is preliminary data.</text>
</comment>
<feature type="coiled-coil region" evidence="1">
    <location>
        <begin position="1499"/>
        <end position="1663"/>
    </location>
</feature>
<name>A0A511KNL3_RHOTO</name>
<keyword evidence="1" id="KW-0175">Coiled coil</keyword>
<feature type="region of interest" description="Disordered" evidence="2">
    <location>
        <begin position="990"/>
        <end position="1038"/>
    </location>
</feature>
<feature type="compositionally biased region" description="Polar residues" evidence="2">
    <location>
        <begin position="219"/>
        <end position="230"/>
    </location>
</feature>
<gene>
    <name evidence="3" type="ORF">Rt10032_c13g5131</name>
</gene>
<organism evidence="3 4">
    <name type="scientific">Rhodotorula toruloides</name>
    <name type="common">Yeast</name>
    <name type="synonym">Rhodosporidium toruloides</name>
    <dbReference type="NCBI Taxonomy" id="5286"/>
    <lineage>
        <taxon>Eukaryota</taxon>
        <taxon>Fungi</taxon>
        <taxon>Dikarya</taxon>
        <taxon>Basidiomycota</taxon>
        <taxon>Pucciniomycotina</taxon>
        <taxon>Microbotryomycetes</taxon>
        <taxon>Sporidiobolales</taxon>
        <taxon>Sporidiobolaceae</taxon>
        <taxon>Rhodotorula</taxon>
    </lineage>
</organism>
<dbReference type="Proteomes" id="UP000321518">
    <property type="component" value="Unassembled WGS sequence"/>
</dbReference>
<sequence length="1982" mass="215555">MGFPVEEMPEDREIATLKRAKGKIETELDSERNEALKLKDRVRELELEVREGLTKAQQEAAKAVQAEEALRKRTDAYNTLRNQKENAEVALREAEEKVKEQAGEIKRLSYHLEVIQARSAAPSQIALDKAALEKRVHGLTMELQRVQMELEKEKENKGNAEAAKVGTSKIARPSSRASLTGTDSKLSAGPATRGRFGYSSSIPAPASASKAPARPPSSLGSTRPPSSLANHSAIPTLKPPGTRRTSVSATPASSTADVGNTAQLEVDLSSAKSSILSLEKSLNEAQSTISTLESTLSTTQAKLQTKSDELLRVENQLMALEQTSSEEASRLRGDLEDARDELEGARDELREFRDGVQRELDETLRDSQEERAALADKVERLKDEVARMTEERTATEGNREELERLLLDARADLDTLALVEEERDEAEQELAWTEEQLQLAEKEKEKLAQDLEDADNAIEELEQDLEAMSKELEAAQAETAGANSDSPQDPTEAMDAMRCELEERLAAVEADRDDLVAALASASKAHQEASMGLARHRDLQDAMQEDKQRVVDELDNVKQRLTETESAHNALLASTSSLDDLTSQLADLRAQLVKKEQQIVDLSARLPELDTLAAARDDLASQLDAHSQASAKKDVVAADLTSRVAELETALAAITAERDERIDTVNEQGDEVATLQASTDEVEQLRATLSTTEDNLATARQQVVDLKADRSAVEKASDDLRDELARQVKTRDDTTVDVSAQISQLEADLAEAIARLETTTDQLEQAHAARAVAKENHDPAVERIAALEAEVAQLGKAVESERGSLAEAKAESQAVEEALMDAKQQLKATEGKLADLVVERESLHAQLAELELAAVRLEDMNAALNEELDEMRAAEDEKLIANADEISELHARLREQDAIVEDLERQANEVDSLRRVLAATESQADSLGWDLRDARSALDKQKRHSADQVARLTQRAETAEASVERLRAELDDARHNLSNVQDTLDQLQGDLADSQPSTACPTPVPVPATSAPATPANLAQTGSSSAPSPRTPSLDPSHLVERLRDERANLRNSLEFARAEAGARIEVLQKRLREAEESKATELSRLQLDLMDKEAAYATEREANDKIEDSLREANRDRANIEERLEQAERRAKDAEARITDVLKRLAEEQHMRQEERSERENAWALEGELEAAAKSVDKIRAERDNANLVVGELRQTLLAVQTERDETSAELAALRTALATASVRIAELEELATARGESREVDTGDALADFASFCDTLRSDATQLEQTIAHQSAAIVDYQAKIAFLQLNLAVRVALEDDEDDDLRSDVDTATPLLANVDEDVQSSMDDLDKRMSLQTAKENLATAVSARAALEARLVELQTELTTVIQSKEASFAVISELEQQLDAVSAEVVEREGRSRRADEHATGLAAQLAVASERIIVLEGEFDGAKAVVADLRAQVADAVNREARLLKEQASTDALHKLVQEADSARKAAVDALLAARTESVSFAADLTIATEDLASTKDLLAATSASLSNLQQESASFAIIRADLEQQVASLEARARSAENTVEQAAQLRDEAEQRASSAEATFLQAKGDSASAKAARDEQEQALRTAQAELDAVKTNLSAQLAAAHDEISALTAKLDQAEGSSARITQVEGELADARAELNEMAKRLEEESRGSEQARAALVAAEAKAETAVELSTKEIQTLRKLSKSSAAEAQALTEEVEGLRSQIGQLTSHLQEANESKQQELRQLRDQTQQNIKEVIEYSEACEREKAAAEAEVKELLAEVDRLKTAASSAAPSSEAVARITELERLLETKMLDVEEADEKLLDALKAQKKYATQIERLKAKVASLQRDLAAAKASASAPTVLAAAPLPSAPAPSSVSRKRPAPSDFDGSTATTPRPVLASSVPAIPLDKENARASSAHRQARPLSAKKPTETLVPLKPEHHVPVRSHALKPVDANSTPAAPFEPVAIKAPTAVNKRDTLMSRMHALQKNTAA</sequence>
<feature type="coiled-coil region" evidence="1">
    <location>
        <begin position="1699"/>
        <end position="1845"/>
    </location>
</feature>
<feature type="region of interest" description="Disordered" evidence="2">
    <location>
        <begin position="150"/>
        <end position="261"/>
    </location>
</feature>
<feature type="coiled-coil region" evidence="1">
    <location>
        <begin position="275"/>
        <end position="485"/>
    </location>
</feature>
<feature type="compositionally biased region" description="Low complexity" evidence="2">
    <location>
        <begin position="996"/>
        <end position="1016"/>
    </location>
</feature>
<dbReference type="PANTHER" id="PTHR23159:SF31">
    <property type="entry name" value="CENTROSOME-ASSOCIATED PROTEIN CEP250 ISOFORM X1"/>
    <property type="match status" value="1"/>
</dbReference>
<feature type="coiled-coil region" evidence="1">
    <location>
        <begin position="1335"/>
        <end position="1397"/>
    </location>
</feature>
<dbReference type="OrthoDB" id="10255344at2759"/>
<dbReference type="Gene3D" id="1.20.5.340">
    <property type="match status" value="1"/>
</dbReference>
<feature type="compositionally biased region" description="Polar residues" evidence="2">
    <location>
        <begin position="175"/>
        <end position="185"/>
    </location>
</feature>
<dbReference type="Gene3D" id="1.10.287.1490">
    <property type="match status" value="1"/>
</dbReference>
<evidence type="ECO:0000313" key="3">
    <source>
        <dbReference type="EMBL" id="GEM11114.1"/>
    </source>
</evidence>
<feature type="coiled-coil region" evidence="1">
    <location>
        <begin position="540"/>
        <end position="605"/>
    </location>
</feature>
<reference evidence="3 4" key="1">
    <citation type="submission" date="2019-07" db="EMBL/GenBank/DDBJ databases">
        <title>Rhodotorula toruloides NBRC10032 genome sequencing.</title>
        <authorList>
            <person name="Shida Y."/>
            <person name="Takaku H."/>
            <person name="Ogasawara W."/>
            <person name="Mori K."/>
        </authorList>
    </citation>
    <scope>NUCLEOTIDE SEQUENCE [LARGE SCALE GENOMIC DNA]</scope>
    <source>
        <strain evidence="3 4">NBRC10032</strain>
    </source>
</reference>
<feature type="compositionally biased region" description="Polar residues" evidence="2">
    <location>
        <begin position="1017"/>
        <end position="1028"/>
    </location>
</feature>
<feature type="compositionally biased region" description="Low complexity" evidence="2">
    <location>
        <begin position="199"/>
        <end position="218"/>
    </location>
</feature>
<accession>A0A511KNL3</accession>
<evidence type="ECO:0000256" key="1">
    <source>
        <dbReference type="SAM" id="Coils"/>
    </source>
</evidence>
<evidence type="ECO:0000313" key="4">
    <source>
        <dbReference type="Proteomes" id="UP000321518"/>
    </source>
</evidence>
<feature type="coiled-coil region" evidence="1">
    <location>
        <begin position="637"/>
        <end position="923"/>
    </location>
</feature>
<feature type="compositionally biased region" description="Low complexity" evidence="2">
    <location>
        <begin position="242"/>
        <end position="256"/>
    </location>
</feature>